<gene>
    <name evidence="3" type="ORF">M408DRAFT_331426</name>
</gene>
<feature type="compositionally biased region" description="Basic and acidic residues" evidence="1">
    <location>
        <begin position="1"/>
        <end position="14"/>
    </location>
</feature>
<evidence type="ECO:0000256" key="1">
    <source>
        <dbReference type="SAM" id="MobiDB-lite"/>
    </source>
</evidence>
<feature type="transmembrane region" description="Helical" evidence="2">
    <location>
        <begin position="49"/>
        <end position="68"/>
    </location>
</feature>
<dbReference type="Proteomes" id="UP000054097">
    <property type="component" value="Unassembled WGS sequence"/>
</dbReference>
<reference evidence="4" key="2">
    <citation type="submission" date="2015-01" db="EMBL/GenBank/DDBJ databases">
        <title>Evolutionary Origins and Diversification of the Mycorrhizal Mutualists.</title>
        <authorList>
            <consortium name="DOE Joint Genome Institute"/>
            <consortium name="Mycorrhizal Genomics Consortium"/>
            <person name="Kohler A."/>
            <person name="Kuo A."/>
            <person name="Nagy L.G."/>
            <person name="Floudas D."/>
            <person name="Copeland A."/>
            <person name="Barry K.W."/>
            <person name="Cichocki N."/>
            <person name="Veneault-Fourrey C."/>
            <person name="LaButti K."/>
            <person name="Lindquist E.A."/>
            <person name="Lipzen A."/>
            <person name="Lundell T."/>
            <person name="Morin E."/>
            <person name="Murat C."/>
            <person name="Riley R."/>
            <person name="Ohm R."/>
            <person name="Sun H."/>
            <person name="Tunlid A."/>
            <person name="Henrissat B."/>
            <person name="Grigoriev I.V."/>
            <person name="Hibbett D.S."/>
            <person name="Martin F."/>
        </authorList>
    </citation>
    <scope>NUCLEOTIDE SEQUENCE [LARGE SCALE GENOMIC DNA]</scope>
    <source>
        <strain evidence="4">MAFF 305830</strain>
    </source>
</reference>
<feature type="transmembrane region" description="Helical" evidence="2">
    <location>
        <begin position="167"/>
        <end position="186"/>
    </location>
</feature>
<dbReference type="HOGENOM" id="CLU_037457_0_0_1"/>
<feature type="transmembrane region" description="Helical" evidence="2">
    <location>
        <begin position="99"/>
        <end position="123"/>
    </location>
</feature>
<accession>A0A0C3B071</accession>
<name>A0A0C3B071_SERVB</name>
<evidence type="ECO:0000313" key="4">
    <source>
        <dbReference type="Proteomes" id="UP000054097"/>
    </source>
</evidence>
<evidence type="ECO:0000256" key="2">
    <source>
        <dbReference type="SAM" id="Phobius"/>
    </source>
</evidence>
<keyword evidence="2" id="KW-0812">Transmembrane</keyword>
<dbReference type="EMBL" id="KN824318">
    <property type="protein sequence ID" value="KIM24941.1"/>
    <property type="molecule type" value="Genomic_DNA"/>
</dbReference>
<organism evidence="3 4">
    <name type="scientific">Serendipita vermifera MAFF 305830</name>
    <dbReference type="NCBI Taxonomy" id="933852"/>
    <lineage>
        <taxon>Eukaryota</taxon>
        <taxon>Fungi</taxon>
        <taxon>Dikarya</taxon>
        <taxon>Basidiomycota</taxon>
        <taxon>Agaricomycotina</taxon>
        <taxon>Agaricomycetes</taxon>
        <taxon>Sebacinales</taxon>
        <taxon>Serendipitaceae</taxon>
        <taxon>Serendipita</taxon>
    </lineage>
</organism>
<keyword evidence="2" id="KW-1133">Transmembrane helix</keyword>
<reference evidence="3 4" key="1">
    <citation type="submission" date="2014-04" db="EMBL/GenBank/DDBJ databases">
        <authorList>
            <consortium name="DOE Joint Genome Institute"/>
            <person name="Kuo A."/>
            <person name="Zuccaro A."/>
            <person name="Kohler A."/>
            <person name="Nagy L.G."/>
            <person name="Floudas D."/>
            <person name="Copeland A."/>
            <person name="Barry K.W."/>
            <person name="Cichocki N."/>
            <person name="Veneault-Fourrey C."/>
            <person name="LaButti K."/>
            <person name="Lindquist E.A."/>
            <person name="Lipzen A."/>
            <person name="Lundell T."/>
            <person name="Morin E."/>
            <person name="Murat C."/>
            <person name="Sun H."/>
            <person name="Tunlid A."/>
            <person name="Henrissat B."/>
            <person name="Grigoriev I.V."/>
            <person name="Hibbett D.S."/>
            <person name="Martin F."/>
            <person name="Nordberg H.P."/>
            <person name="Cantor M.N."/>
            <person name="Hua S.X."/>
        </authorList>
    </citation>
    <scope>NUCLEOTIDE SEQUENCE [LARGE SCALE GENOMIC DNA]</scope>
    <source>
        <strain evidence="3 4">MAFF 305830</strain>
    </source>
</reference>
<proteinExistence type="predicted"/>
<dbReference type="OrthoDB" id="3254104at2759"/>
<sequence length="230" mass="26150">MPLHWTHDEPHPFDSSRTNGFSRPDIRRKPSANTRYMTMLLDLDSVPKWHNIAVAICAWLLLAGFVIFPGTFTSIQSIDTEAEEYTDVERWIVTHIRNLPLLVVAGICCGIGGLGMIAFWIRWHSNYVWVCNRVFMPGTLHALAGLLSTIINVYTAQDKQWSITARVSAIVEGACLVVCGALFIFYSNWMLERVKKRHRKEFGVEYDDEGVVEKVKRRAMEPSPEAGRVV</sequence>
<evidence type="ECO:0000313" key="3">
    <source>
        <dbReference type="EMBL" id="KIM24941.1"/>
    </source>
</evidence>
<keyword evidence="4" id="KW-1185">Reference proteome</keyword>
<protein>
    <submittedName>
        <fullName evidence="3">Uncharacterized protein</fullName>
    </submittedName>
</protein>
<keyword evidence="2" id="KW-0472">Membrane</keyword>
<feature type="region of interest" description="Disordered" evidence="1">
    <location>
        <begin position="1"/>
        <end position="27"/>
    </location>
</feature>
<dbReference type="AlphaFoldDB" id="A0A0C3B071"/>
<feature type="transmembrane region" description="Helical" evidence="2">
    <location>
        <begin position="135"/>
        <end position="155"/>
    </location>
</feature>